<dbReference type="PANTHER" id="PTHR24559:SF444">
    <property type="entry name" value="REVERSE TRANSCRIPTASE DOMAIN-CONTAINING PROTEIN"/>
    <property type="match status" value="1"/>
</dbReference>
<evidence type="ECO:0000313" key="1">
    <source>
        <dbReference type="EMBL" id="GBP06682.1"/>
    </source>
</evidence>
<gene>
    <name evidence="1" type="ORF">EVAR_92636_1</name>
</gene>
<dbReference type="OrthoDB" id="417598at2759"/>
<dbReference type="InterPro" id="IPR043502">
    <property type="entry name" value="DNA/RNA_pol_sf"/>
</dbReference>
<dbReference type="SUPFAM" id="SSF56672">
    <property type="entry name" value="DNA/RNA polymerases"/>
    <property type="match status" value="1"/>
</dbReference>
<dbReference type="STRING" id="151549.A0A4C1SWX2"/>
<proteinExistence type="predicted"/>
<accession>A0A4C1SWX2</accession>
<dbReference type="Proteomes" id="UP000299102">
    <property type="component" value="Unassembled WGS sequence"/>
</dbReference>
<dbReference type="PANTHER" id="PTHR24559">
    <property type="entry name" value="TRANSPOSON TY3-I GAG-POL POLYPROTEIN"/>
    <property type="match status" value="1"/>
</dbReference>
<evidence type="ECO:0000313" key="2">
    <source>
        <dbReference type="Proteomes" id="UP000299102"/>
    </source>
</evidence>
<organism evidence="1 2">
    <name type="scientific">Eumeta variegata</name>
    <name type="common">Bagworm moth</name>
    <name type="synonym">Eumeta japonica</name>
    <dbReference type="NCBI Taxonomy" id="151549"/>
    <lineage>
        <taxon>Eukaryota</taxon>
        <taxon>Metazoa</taxon>
        <taxon>Ecdysozoa</taxon>
        <taxon>Arthropoda</taxon>
        <taxon>Hexapoda</taxon>
        <taxon>Insecta</taxon>
        <taxon>Pterygota</taxon>
        <taxon>Neoptera</taxon>
        <taxon>Endopterygota</taxon>
        <taxon>Lepidoptera</taxon>
        <taxon>Glossata</taxon>
        <taxon>Ditrysia</taxon>
        <taxon>Tineoidea</taxon>
        <taxon>Psychidae</taxon>
        <taxon>Oiketicinae</taxon>
        <taxon>Eumeta</taxon>
    </lineage>
</organism>
<dbReference type="Gene3D" id="3.10.10.10">
    <property type="entry name" value="HIV Type 1 Reverse Transcriptase, subunit A, domain 1"/>
    <property type="match status" value="1"/>
</dbReference>
<dbReference type="AlphaFoldDB" id="A0A4C1SWX2"/>
<name>A0A4C1SWX2_EUMVA</name>
<dbReference type="EMBL" id="BGZK01000023">
    <property type="protein sequence ID" value="GBP06682.1"/>
    <property type="molecule type" value="Genomic_DNA"/>
</dbReference>
<protein>
    <submittedName>
        <fullName evidence="1">Enzymatic polyprotein</fullName>
    </submittedName>
</protein>
<keyword evidence="2" id="KW-1185">Reference proteome</keyword>
<dbReference type="InterPro" id="IPR053134">
    <property type="entry name" value="RNA-dir_DNA_polymerase"/>
</dbReference>
<comment type="caution">
    <text evidence="1">The sequence shown here is derived from an EMBL/GenBank/DDBJ whole genome shotgun (WGS) entry which is preliminary data.</text>
</comment>
<sequence>MLLLIGRDLISQGLSVEISCDSLAIKRVKIVNACDVGKWVKNLHLIETDVSGEERFQLLSIFGHYASSFEVEGTPTGRVTSGELEIRLSDSNRTVQRRPCRLSADERQLVREKLTELLDAGVIRPNCSPFSNAILLVKNKDGTDRMRVDYIELNSNTVLDKYPYRPLAHRRSDSAFKWSKVFYMSGYD</sequence>
<reference evidence="1 2" key="1">
    <citation type="journal article" date="2019" name="Commun. Biol.">
        <title>The bagworm genome reveals a unique fibroin gene that provides high tensile strength.</title>
        <authorList>
            <person name="Kono N."/>
            <person name="Nakamura H."/>
            <person name="Ohtoshi R."/>
            <person name="Tomita M."/>
            <person name="Numata K."/>
            <person name="Arakawa K."/>
        </authorList>
    </citation>
    <scope>NUCLEOTIDE SEQUENCE [LARGE SCALE GENOMIC DNA]</scope>
</reference>
<dbReference type="GO" id="GO:0071897">
    <property type="term" value="P:DNA biosynthetic process"/>
    <property type="evidence" value="ECO:0007669"/>
    <property type="project" value="UniProtKB-ARBA"/>
</dbReference>